<name>A0AAX6BMT7_PRIMG</name>
<organism evidence="3 4">
    <name type="scientific">Priestia megaterium</name>
    <name type="common">Bacillus megaterium</name>
    <dbReference type="NCBI Taxonomy" id="1404"/>
    <lineage>
        <taxon>Bacteria</taxon>
        <taxon>Bacillati</taxon>
        <taxon>Bacillota</taxon>
        <taxon>Bacilli</taxon>
        <taxon>Bacillales</taxon>
        <taxon>Bacillaceae</taxon>
        <taxon>Priestia</taxon>
    </lineage>
</organism>
<proteinExistence type="predicted"/>
<evidence type="ECO:0000256" key="2">
    <source>
        <dbReference type="SAM" id="Phobius"/>
    </source>
</evidence>
<keyword evidence="1" id="KW-0175">Coiled coil</keyword>
<dbReference type="AlphaFoldDB" id="A0AAX6BMT7"/>
<feature type="coiled-coil region" evidence="1">
    <location>
        <begin position="4"/>
        <end position="31"/>
    </location>
</feature>
<keyword evidence="2" id="KW-0812">Transmembrane</keyword>
<evidence type="ECO:0000256" key="1">
    <source>
        <dbReference type="SAM" id="Coils"/>
    </source>
</evidence>
<protein>
    <submittedName>
        <fullName evidence="3">Uncharacterized protein</fullName>
    </submittedName>
</protein>
<keyword evidence="2" id="KW-1133">Transmembrane helix</keyword>
<dbReference type="RefSeq" id="WP_310876522.1">
    <property type="nucleotide sequence ID" value="NZ_BSYK01000001.1"/>
</dbReference>
<dbReference type="EMBL" id="BSYK01000001">
    <property type="protein sequence ID" value="GMG75027.1"/>
    <property type="molecule type" value="Genomic_DNA"/>
</dbReference>
<evidence type="ECO:0000313" key="4">
    <source>
        <dbReference type="Proteomes" id="UP001165240"/>
    </source>
</evidence>
<dbReference type="Proteomes" id="UP001165240">
    <property type="component" value="Unassembled WGS sequence"/>
</dbReference>
<accession>A0AAX6BMT7</accession>
<sequence>MSEQIDVTQELAKLQQRVEHLEERVEKAESRQGPLWFLWEAIRSILIGLFIVGPVVAIIFGVLGALSHTHQANAMDFPQNEKNVILFSKLLEKDGVFLWMFSFPKNYTYLHKNYNALCLPLPYKKSLRKWDL</sequence>
<evidence type="ECO:0000313" key="3">
    <source>
        <dbReference type="EMBL" id="GMG75027.1"/>
    </source>
</evidence>
<feature type="transmembrane region" description="Helical" evidence="2">
    <location>
        <begin position="45"/>
        <end position="66"/>
    </location>
</feature>
<keyword evidence="2" id="KW-0472">Membrane</keyword>
<comment type="caution">
    <text evidence="3">The sequence shown here is derived from an EMBL/GenBank/DDBJ whole genome shotgun (WGS) entry which is preliminary data.</text>
</comment>
<reference evidence="3" key="1">
    <citation type="journal article" date="2024" name="Appl Microbiol">
        <title>Effect of kuratsuki Bacillus and Priestia on Taste of Sake.</title>
        <authorList>
            <person name="Kobayashi K."/>
            <person name="Nishida H."/>
        </authorList>
    </citation>
    <scope>NUCLEOTIDE SEQUENCE</scope>
    <source>
        <strain evidence="3">B-12</strain>
    </source>
</reference>
<gene>
    <name evidence="3" type="ORF">ShirakiTB12_34950</name>
</gene>